<name>A0A9X2SRP0_9PSEU</name>
<dbReference type="InterPro" id="IPR002559">
    <property type="entry name" value="Transposase_11"/>
</dbReference>
<dbReference type="PANTHER" id="PTHR30007:SF1">
    <property type="entry name" value="BLR1914 PROTEIN"/>
    <property type="match status" value="1"/>
</dbReference>
<dbReference type="Pfam" id="PF13340">
    <property type="entry name" value="DUF4096"/>
    <property type="match status" value="1"/>
</dbReference>
<organism evidence="4 5">
    <name type="scientific">Amycolatopsis iheyensis</name>
    <dbReference type="NCBI Taxonomy" id="2945988"/>
    <lineage>
        <taxon>Bacteria</taxon>
        <taxon>Bacillati</taxon>
        <taxon>Actinomycetota</taxon>
        <taxon>Actinomycetes</taxon>
        <taxon>Pseudonocardiales</taxon>
        <taxon>Pseudonocardiaceae</taxon>
        <taxon>Amycolatopsis</taxon>
    </lineage>
</organism>
<dbReference type="RefSeq" id="WP_257927453.1">
    <property type="nucleotide sequence ID" value="NZ_JAMXQV010000077.1"/>
</dbReference>
<evidence type="ECO:0000256" key="1">
    <source>
        <dbReference type="SAM" id="MobiDB-lite"/>
    </source>
</evidence>
<feature type="region of interest" description="Disordered" evidence="1">
    <location>
        <begin position="218"/>
        <end position="238"/>
    </location>
</feature>
<dbReference type="NCBIfam" id="NF033580">
    <property type="entry name" value="transpos_IS5_3"/>
    <property type="match status" value="1"/>
</dbReference>
<dbReference type="GO" id="GO:0004803">
    <property type="term" value="F:transposase activity"/>
    <property type="evidence" value="ECO:0007669"/>
    <property type="project" value="InterPro"/>
</dbReference>
<feature type="domain" description="Insertion element IS402-like" evidence="3">
    <location>
        <begin position="7"/>
        <end position="78"/>
    </location>
</feature>
<gene>
    <name evidence="4" type="ORF">M8542_49710</name>
</gene>
<dbReference type="AlphaFoldDB" id="A0A9X2SRP0"/>
<reference evidence="4" key="1">
    <citation type="submission" date="2022-06" db="EMBL/GenBank/DDBJ databases">
        <title>Amycolatopsis iheyaensis sp. nov., a new species of the genus Amycolatopsis isolated from soil in Iheya island, Japan.</title>
        <authorList>
            <person name="Ngamcharungchit C."/>
            <person name="Kanto H."/>
            <person name="Take A."/>
            <person name="Intra B."/>
            <person name="Matsumoto A."/>
            <person name="Panbangred W."/>
            <person name="Inahashi Y."/>
        </authorList>
    </citation>
    <scope>NUCLEOTIDE SEQUENCE</scope>
    <source>
        <strain evidence="4">OK19-0408</strain>
    </source>
</reference>
<evidence type="ECO:0000259" key="2">
    <source>
        <dbReference type="Pfam" id="PF01609"/>
    </source>
</evidence>
<protein>
    <submittedName>
        <fullName evidence="4">IS5 family transposase</fullName>
    </submittedName>
</protein>
<evidence type="ECO:0000313" key="5">
    <source>
        <dbReference type="Proteomes" id="UP001144096"/>
    </source>
</evidence>
<dbReference type="Proteomes" id="UP001144096">
    <property type="component" value="Unassembled WGS sequence"/>
</dbReference>
<dbReference type="InterPro" id="IPR025161">
    <property type="entry name" value="IS402-like_dom"/>
</dbReference>
<feature type="domain" description="Transposase IS4-like" evidence="2">
    <location>
        <begin position="93"/>
        <end position="285"/>
    </location>
</feature>
<proteinExistence type="predicted"/>
<sequence>MVGRGELTDKAWAVIEPLLPPQQGGGRRWRDHRQVINAILWKLRTGAPWRDLPERYGPWKTAHERLRLWTKDGTWNKILDRVIVKDDAVGDLEWIISVDSSVVRAHQHAAGARKKGDAATESTSALDGEGLGRSRGGLSTKIHLAVDGRGLPMRFLLTPGQAGDNPQLVPLLDGISVARLGPGRPRCRPETVIADKAYSHPSTREAMRDRRISFVSPERDDQVARRAAKGSRGGRPPAFDAEIYKQRNVVERCFNRLKQFRDLATRYAKRAAYYQAELTIAAIVLWLR</sequence>
<dbReference type="GO" id="GO:0006313">
    <property type="term" value="P:DNA transposition"/>
    <property type="evidence" value="ECO:0007669"/>
    <property type="project" value="InterPro"/>
</dbReference>
<dbReference type="PANTHER" id="PTHR30007">
    <property type="entry name" value="PHP DOMAIN PROTEIN"/>
    <property type="match status" value="1"/>
</dbReference>
<accession>A0A9X2SRP0</accession>
<evidence type="ECO:0000259" key="3">
    <source>
        <dbReference type="Pfam" id="PF13340"/>
    </source>
</evidence>
<feature type="region of interest" description="Disordered" evidence="1">
    <location>
        <begin position="110"/>
        <end position="132"/>
    </location>
</feature>
<dbReference type="GO" id="GO:0003677">
    <property type="term" value="F:DNA binding"/>
    <property type="evidence" value="ECO:0007669"/>
    <property type="project" value="InterPro"/>
</dbReference>
<comment type="caution">
    <text evidence="4">The sequence shown here is derived from an EMBL/GenBank/DDBJ whole genome shotgun (WGS) entry which is preliminary data.</text>
</comment>
<keyword evidence="5" id="KW-1185">Reference proteome</keyword>
<dbReference type="Pfam" id="PF01609">
    <property type="entry name" value="DDE_Tnp_1"/>
    <property type="match status" value="1"/>
</dbReference>
<evidence type="ECO:0000313" key="4">
    <source>
        <dbReference type="EMBL" id="MCR6490871.1"/>
    </source>
</evidence>
<dbReference type="EMBL" id="JAMXQV010000077">
    <property type="protein sequence ID" value="MCR6490871.1"/>
    <property type="molecule type" value="Genomic_DNA"/>
</dbReference>